<dbReference type="Proteomes" id="UP000010552">
    <property type="component" value="Unassembled WGS sequence"/>
</dbReference>
<evidence type="ECO:0000256" key="1">
    <source>
        <dbReference type="SAM" id="MobiDB-lite"/>
    </source>
</evidence>
<proteinExistence type="predicted"/>
<dbReference type="EMBL" id="KB030998">
    <property type="protein sequence ID" value="ELK06739.1"/>
    <property type="molecule type" value="Genomic_DNA"/>
</dbReference>
<evidence type="ECO:0000313" key="3">
    <source>
        <dbReference type="Proteomes" id="UP000010552"/>
    </source>
</evidence>
<organism evidence="2 3">
    <name type="scientific">Pteropus alecto</name>
    <name type="common">Black flying fox</name>
    <dbReference type="NCBI Taxonomy" id="9402"/>
    <lineage>
        <taxon>Eukaryota</taxon>
        <taxon>Metazoa</taxon>
        <taxon>Chordata</taxon>
        <taxon>Craniata</taxon>
        <taxon>Vertebrata</taxon>
        <taxon>Euteleostomi</taxon>
        <taxon>Mammalia</taxon>
        <taxon>Eutheria</taxon>
        <taxon>Laurasiatheria</taxon>
        <taxon>Chiroptera</taxon>
        <taxon>Yinpterochiroptera</taxon>
        <taxon>Pteropodoidea</taxon>
        <taxon>Pteropodidae</taxon>
        <taxon>Pteropodinae</taxon>
        <taxon>Pteropus</taxon>
    </lineage>
</organism>
<sequence>MTGPVLWREFHPVLEAEDPEISEHGPWMWKSSRVLDPMFSPHSYYDALHNGGLGAPGLDPLGPPSVPQVPQSHRMSSTCEGPPLKRRGGLVDHRDVILAHQAHKIHSTPQARRKEWE</sequence>
<name>L5K4U3_PTEAL</name>
<keyword evidence="3" id="KW-1185">Reference proteome</keyword>
<evidence type="ECO:0000313" key="2">
    <source>
        <dbReference type="EMBL" id="ELK06739.1"/>
    </source>
</evidence>
<reference evidence="3" key="1">
    <citation type="journal article" date="2013" name="Science">
        <title>Comparative analysis of bat genomes provides insight into the evolution of flight and immunity.</title>
        <authorList>
            <person name="Zhang G."/>
            <person name="Cowled C."/>
            <person name="Shi Z."/>
            <person name="Huang Z."/>
            <person name="Bishop-Lilly K.A."/>
            <person name="Fang X."/>
            <person name="Wynne J.W."/>
            <person name="Xiong Z."/>
            <person name="Baker M.L."/>
            <person name="Zhao W."/>
            <person name="Tachedjian M."/>
            <person name="Zhu Y."/>
            <person name="Zhou P."/>
            <person name="Jiang X."/>
            <person name="Ng J."/>
            <person name="Yang L."/>
            <person name="Wu L."/>
            <person name="Xiao J."/>
            <person name="Feng Y."/>
            <person name="Chen Y."/>
            <person name="Sun X."/>
            <person name="Zhang Y."/>
            <person name="Marsh G.A."/>
            <person name="Crameri G."/>
            <person name="Broder C.C."/>
            <person name="Frey K.G."/>
            <person name="Wang L.F."/>
            <person name="Wang J."/>
        </authorList>
    </citation>
    <scope>NUCLEOTIDE SEQUENCE [LARGE SCALE GENOMIC DNA]</scope>
</reference>
<protein>
    <submittedName>
        <fullName evidence="2">Uncharacterized protein</fullName>
    </submittedName>
</protein>
<dbReference type="InParanoid" id="L5K4U3"/>
<feature type="region of interest" description="Disordered" evidence="1">
    <location>
        <begin position="51"/>
        <end position="88"/>
    </location>
</feature>
<dbReference type="STRING" id="9402.L5K4U3"/>
<accession>L5K4U3</accession>
<feature type="compositionally biased region" description="Polar residues" evidence="1">
    <location>
        <begin position="68"/>
        <end position="79"/>
    </location>
</feature>
<gene>
    <name evidence="2" type="ORF">PAL_GLEAN10002805</name>
</gene>
<dbReference type="AlphaFoldDB" id="L5K4U3"/>